<organism evidence="4">
    <name type="scientific">freshwater metagenome</name>
    <dbReference type="NCBI Taxonomy" id="449393"/>
    <lineage>
        <taxon>unclassified sequences</taxon>
        <taxon>metagenomes</taxon>
        <taxon>ecological metagenomes</taxon>
    </lineage>
</organism>
<sequence length="87" mass="9783">MVRGETLGVSSFLGERALRYGDCMSALMWWLIPLGATVLALGYAFYRGRPDRPMEGAEGMQTLRAFQDAMERPLPPEVHDDLDEPRP</sequence>
<dbReference type="AlphaFoldDB" id="A0A6J7HB72"/>
<name>A0A6J7HB72_9ZZZZ</name>
<gene>
    <name evidence="2" type="ORF">UFOPK1908_00275</name>
    <name evidence="3" type="ORF">UFOPK2282_00870</name>
    <name evidence="4" type="ORF">UFOPK3576_01297</name>
</gene>
<keyword evidence="1" id="KW-1133">Transmembrane helix</keyword>
<proteinExistence type="predicted"/>
<protein>
    <submittedName>
        <fullName evidence="4">Unannotated protein</fullName>
    </submittedName>
</protein>
<evidence type="ECO:0000313" key="3">
    <source>
        <dbReference type="EMBL" id="CAB4666922.1"/>
    </source>
</evidence>
<evidence type="ECO:0000313" key="2">
    <source>
        <dbReference type="EMBL" id="CAB4614417.1"/>
    </source>
</evidence>
<accession>A0A6J7HB72</accession>
<dbReference type="EMBL" id="CAEZWR010000093">
    <property type="protein sequence ID" value="CAB4666922.1"/>
    <property type="molecule type" value="Genomic_DNA"/>
</dbReference>
<evidence type="ECO:0000313" key="4">
    <source>
        <dbReference type="EMBL" id="CAB4913755.1"/>
    </source>
</evidence>
<feature type="transmembrane region" description="Helical" evidence="1">
    <location>
        <begin position="27"/>
        <end position="46"/>
    </location>
</feature>
<dbReference type="EMBL" id="CAFBMO010000063">
    <property type="protein sequence ID" value="CAB4913755.1"/>
    <property type="molecule type" value="Genomic_DNA"/>
</dbReference>
<keyword evidence="1" id="KW-0472">Membrane</keyword>
<dbReference type="EMBL" id="CAEZVB010000005">
    <property type="protein sequence ID" value="CAB4614417.1"/>
    <property type="molecule type" value="Genomic_DNA"/>
</dbReference>
<keyword evidence="1" id="KW-0812">Transmembrane</keyword>
<reference evidence="4" key="1">
    <citation type="submission" date="2020-05" db="EMBL/GenBank/DDBJ databases">
        <authorList>
            <person name="Chiriac C."/>
            <person name="Salcher M."/>
            <person name="Ghai R."/>
            <person name="Kavagutti S V."/>
        </authorList>
    </citation>
    <scope>NUCLEOTIDE SEQUENCE</scope>
</reference>
<evidence type="ECO:0000256" key="1">
    <source>
        <dbReference type="SAM" id="Phobius"/>
    </source>
</evidence>